<evidence type="ECO:0000313" key="11">
    <source>
        <dbReference type="EMBL" id="NBG65543.1"/>
    </source>
</evidence>
<feature type="domain" description="ABC transporter" evidence="10">
    <location>
        <begin position="6"/>
        <end position="246"/>
    </location>
</feature>
<keyword evidence="12" id="KW-1185">Reference proteome</keyword>
<dbReference type="GO" id="GO:0016887">
    <property type="term" value="F:ATP hydrolysis activity"/>
    <property type="evidence" value="ECO:0007669"/>
    <property type="project" value="InterPro"/>
</dbReference>
<sequence length="262" mass="28964">MKAPVIQLKSALVGYGHREGVCPIMLPINVSVKEGEFICLIGENGKGKSTVLKSISGEIPYLSGEVLINGKLLPSISASELAEQMSLVLTDRIQIGMITVGELVAFGRYPFTNWLAKMTPLDLQIVHDAMDSCGVLNLKDRYYSNLSDGEKQKVAIARALAQQTPLILLDEPLNHLDLINKAEIFSLLKRLCVDFKKTIVISTHQVELALQAADKIWLINGKHQLIETTPEAAIENHLFEEAFISDKVKFDPLTKTFQLKAI</sequence>
<dbReference type="PANTHER" id="PTHR42771:SF3">
    <property type="entry name" value="PETROBACTIN IMPORT ATP-BINDING PROTEIN YCLP"/>
    <property type="match status" value="1"/>
</dbReference>
<keyword evidence="5" id="KW-0547">Nucleotide-binding</keyword>
<dbReference type="InterPro" id="IPR027417">
    <property type="entry name" value="P-loop_NTPase"/>
</dbReference>
<evidence type="ECO:0000256" key="5">
    <source>
        <dbReference type="ARBA" id="ARBA00022741"/>
    </source>
</evidence>
<dbReference type="SMART" id="SM00382">
    <property type="entry name" value="AAA"/>
    <property type="match status" value="1"/>
</dbReference>
<gene>
    <name evidence="11" type="ORF">GQN54_05410</name>
</gene>
<accession>A0A6N9NI19</accession>
<dbReference type="Pfam" id="PF00005">
    <property type="entry name" value="ABC_tran"/>
    <property type="match status" value="1"/>
</dbReference>
<organism evidence="11 12">
    <name type="scientific">Acidiluteibacter ferrifornacis</name>
    <dbReference type="NCBI Taxonomy" id="2692424"/>
    <lineage>
        <taxon>Bacteria</taxon>
        <taxon>Pseudomonadati</taxon>
        <taxon>Bacteroidota</taxon>
        <taxon>Flavobacteriia</taxon>
        <taxon>Flavobacteriales</taxon>
        <taxon>Cryomorphaceae</taxon>
        <taxon>Acidiluteibacter</taxon>
    </lineage>
</organism>
<dbReference type="GO" id="GO:0005524">
    <property type="term" value="F:ATP binding"/>
    <property type="evidence" value="ECO:0007669"/>
    <property type="project" value="UniProtKB-KW"/>
</dbReference>
<dbReference type="GO" id="GO:0006826">
    <property type="term" value="P:iron ion transport"/>
    <property type="evidence" value="ECO:0007669"/>
    <property type="project" value="UniProtKB-KW"/>
</dbReference>
<evidence type="ECO:0000313" key="12">
    <source>
        <dbReference type="Proteomes" id="UP000470771"/>
    </source>
</evidence>
<dbReference type="CDD" id="cd03214">
    <property type="entry name" value="ABC_Iron-Siderophores_B12_Hemin"/>
    <property type="match status" value="1"/>
</dbReference>
<dbReference type="InterPro" id="IPR051535">
    <property type="entry name" value="Siderophore_ABC-ATPase"/>
</dbReference>
<dbReference type="InterPro" id="IPR003593">
    <property type="entry name" value="AAA+_ATPase"/>
</dbReference>
<evidence type="ECO:0000256" key="6">
    <source>
        <dbReference type="ARBA" id="ARBA00022840"/>
    </source>
</evidence>
<evidence type="ECO:0000256" key="9">
    <source>
        <dbReference type="ARBA" id="ARBA00023136"/>
    </source>
</evidence>
<evidence type="ECO:0000256" key="7">
    <source>
        <dbReference type="ARBA" id="ARBA00023004"/>
    </source>
</evidence>
<keyword evidence="3" id="KW-1003">Cell membrane</keyword>
<comment type="caution">
    <text evidence="11">The sequence shown here is derived from an EMBL/GenBank/DDBJ whole genome shotgun (WGS) entry which is preliminary data.</text>
</comment>
<reference evidence="11 12" key="1">
    <citation type="submission" date="2019-12" db="EMBL/GenBank/DDBJ databases">
        <authorList>
            <person name="Zhao J."/>
        </authorList>
    </citation>
    <scope>NUCLEOTIDE SEQUENCE [LARGE SCALE GENOMIC DNA]</scope>
    <source>
        <strain evidence="11 12">S-15</strain>
    </source>
</reference>
<evidence type="ECO:0000259" key="10">
    <source>
        <dbReference type="PROSITE" id="PS50893"/>
    </source>
</evidence>
<keyword evidence="6 11" id="KW-0067">ATP-binding</keyword>
<dbReference type="Gene3D" id="3.40.50.300">
    <property type="entry name" value="P-loop containing nucleotide triphosphate hydrolases"/>
    <property type="match status" value="1"/>
</dbReference>
<dbReference type="PANTHER" id="PTHR42771">
    <property type="entry name" value="IRON(3+)-HYDROXAMATE IMPORT ATP-BINDING PROTEIN FHUC"/>
    <property type="match status" value="1"/>
</dbReference>
<name>A0A6N9NI19_9FLAO</name>
<dbReference type="InterPro" id="IPR003439">
    <property type="entry name" value="ABC_transporter-like_ATP-bd"/>
</dbReference>
<dbReference type="SUPFAM" id="SSF52540">
    <property type="entry name" value="P-loop containing nucleoside triphosphate hydrolases"/>
    <property type="match status" value="1"/>
</dbReference>
<dbReference type="EMBL" id="WWNE01000005">
    <property type="protein sequence ID" value="NBG65543.1"/>
    <property type="molecule type" value="Genomic_DNA"/>
</dbReference>
<dbReference type="RefSeq" id="WP_160632496.1">
    <property type="nucleotide sequence ID" value="NZ_WWNE01000005.1"/>
</dbReference>
<evidence type="ECO:0000256" key="1">
    <source>
        <dbReference type="ARBA" id="ARBA00004202"/>
    </source>
</evidence>
<keyword evidence="9" id="KW-0472">Membrane</keyword>
<keyword evidence="7" id="KW-0408">Iron</keyword>
<proteinExistence type="predicted"/>
<dbReference type="Proteomes" id="UP000470771">
    <property type="component" value="Unassembled WGS sequence"/>
</dbReference>
<protein>
    <submittedName>
        <fullName evidence="11">ATP-binding cassette domain-containing protein</fullName>
    </submittedName>
</protein>
<dbReference type="PROSITE" id="PS50893">
    <property type="entry name" value="ABC_TRANSPORTER_2"/>
    <property type="match status" value="1"/>
</dbReference>
<evidence type="ECO:0000256" key="3">
    <source>
        <dbReference type="ARBA" id="ARBA00022475"/>
    </source>
</evidence>
<keyword evidence="8" id="KW-0406">Ion transport</keyword>
<comment type="subcellular location">
    <subcellularLocation>
        <location evidence="1">Cell membrane</location>
        <topology evidence="1">Peripheral membrane protein</topology>
    </subcellularLocation>
</comment>
<dbReference type="AlphaFoldDB" id="A0A6N9NI19"/>
<evidence type="ECO:0000256" key="2">
    <source>
        <dbReference type="ARBA" id="ARBA00022448"/>
    </source>
</evidence>
<keyword evidence="4" id="KW-0410">Iron transport</keyword>
<evidence type="ECO:0000256" key="8">
    <source>
        <dbReference type="ARBA" id="ARBA00023065"/>
    </source>
</evidence>
<dbReference type="GO" id="GO:0005886">
    <property type="term" value="C:plasma membrane"/>
    <property type="evidence" value="ECO:0007669"/>
    <property type="project" value="UniProtKB-SubCell"/>
</dbReference>
<keyword evidence="2" id="KW-0813">Transport</keyword>
<evidence type="ECO:0000256" key="4">
    <source>
        <dbReference type="ARBA" id="ARBA00022496"/>
    </source>
</evidence>